<reference evidence="2 3" key="1">
    <citation type="submission" date="2019-08" db="EMBL/GenBank/DDBJ databases">
        <title>Genomes of Subsaximicrobium wynnwilliamsii strains.</title>
        <authorList>
            <person name="Bowman J.P."/>
        </authorList>
    </citation>
    <scope>NUCLEOTIDE SEQUENCE [LARGE SCALE GENOMIC DNA]</scope>
    <source>
        <strain evidence="2 3">2-80-2</strain>
    </source>
</reference>
<evidence type="ECO:0000313" key="2">
    <source>
        <dbReference type="EMBL" id="TXD90153.1"/>
    </source>
</evidence>
<dbReference type="OrthoDB" id="1452576at2"/>
<dbReference type="RefSeq" id="WP_147085547.1">
    <property type="nucleotide sequence ID" value="NZ_VORM01000004.1"/>
</dbReference>
<evidence type="ECO:0000256" key="1">
    <source>
        <dbReference type="SAM" id="MobiDB-lite"/>
    </source>
</evidence>
<gene>
    <name evidence="2" type="ORF">ESY86_05245</name>
</gene>
<sequence>MKSKIHEYQNKHLAMSKISKLIVTVAIASTFLLSSCRDTKTEATDDHGHEHEADGSHMDEEAVEQEEFQVGKDAMETTKEEHGHEHDADGNHSDHNDSETHKHDDGAEHHEH</sequence>
<feature type="compositionally biased region" description="Basic and acidic residues" evidence="1">
    <location>
        <begin position="69"/>
        <end position="112"/>
    </location>
</feature>
<protein>
    <submittedName>
        <fullName evidence="2">Uncharacterized protein</fullName>
    </submittedName>
</protein>
<comment type="caution">
    <text evidence="2">The sequence shown here is derived from an EMBL/GenBank/DDBJ whole genome shotgun (WGS) entry which is preliminary data.</text>
</comment>
<proteinExistence type="predicted"/>
<name>A0A5C6ZMJ3_9FLAO</name>
<dbReference type="Proteomes" id="UP000321578">
    <property type="component" value="Unassembled WGS sequence"/>
</dbReference>
<accession>A0A5C6ZMJ3</accession>
<feature type="compositionally biased region" description="Basic and acidic residues" evidence="1">
    <location>
        <begin position="39"/>
        <end position="60"/>
    </location>
</feature>
<feature type="region of interest" description="Disordered" evidence="1">
    <location>
        <begin position="39"/>
        <end position="112"/>
    </location>
</feature>
<evidence type="ECO:0000313" key="3">
    <source>
        <dbReference type="Proteomes" id="UP000321578"/>
    </source>
</evidence>
<organism evidence="2 3">
    <name type="scientific">Subsaximicrobium wynnwilliamsii</name>
    <dbReference type="NCBI Taxonomy" id="291179"/>
    <lineage>
        <taxon>Bacteria</taxon>
        <taxon>Pseudomonadati</taxon>
        <taxon>Bacteroidota</taxon>
        <taxon>Flavobacteriia</taxon>
        <taxon>Flavobacteriales</taxon>
        <taxon>Flavobacteriaceae</taxon>
        <taxon>Subsaximicrobium</taxon>
    </lineage>
</organism>
<dbReference type="EMBL" id="VORO01000004">
    <property type="protein sequence ID" value="TXD90153.1"/>
    <property type="molecule type" value="Genomic_DNA"/>
</dbReference>
<keyword evidence="3" id="KW-1185">Reference proteome</keyword>
<dbReference type="AlphaFoldDB" id="A0A5C6ZMJ3"/>